<evidence type="ECO:0000313" key="7">
    <source>
        <dbReference type="Proteomes" id="UP001049200"/>
    </source>
</evidence>
<name>A0ABS6QTH6_9PSED</name>
<dbReference type="PANTHER" id="PTHR46796">
    <property type="entry name" value="HTH-TYPE TRANSCRIPTIONAL ACTIVATOR RHAS-RELATED"/>
    <property type="match status" value="1"/>
</dbReference>
<proteinExistence type="predicted"/>
<keyword evidence="1" id="KW-0805">Transcription regulation</keyword>
<keyword evidence="7" id="KW-1185">Reference proteome</keyword>
<dbReference type="Pfam" id="PF12833">
    <property type="entry name" value="HTH_18"/>
    <property type="match status" value="1"/>
</dbReference>
<evidence type="ECO:0000259" key="5">
    <source>
        <dbReference type="PROSITE" id="PS01124"/>
    </source>
</evidence>
<dbReference type="PANTHER" id="PTHR46796:SF6">
    <property type="entry name" value="ARAC SUBFAMILY"/>
    <property type="match status" value="1"/>
</dbReference>
<gene>
    <name evidence="6" type="ORF">KVG88_19415</name>
</gene>
<evidence type="ECO:0000313" key="6">
    <source>
        <dbReference type="EMBL" id="MBV4522234.1"/>
    </source>
</evidence>
<evidence type="ECO:0000256" key="2">
    <source>
        <dbReference type="ARBA" id="ARBA00023125"/>
    </source>
</evidence>
<protein>
    <submittedName>
        <fullName evidence="6">AraC family transcriptional regulator</fullName>
    </submittedName>
</protein>
<dbReference type="InterPro" id="IPR050204">
    <property type="entry name" value="AraC_XylS_family_regulators"/>
</dbReference>
<dbReference type="RefSeq" id="WP_217872503.1">
    <property type="nucleotide sequence ID" value="NZ_JAHSTU010000005.1"/>
</dbReference>
<sequence length="288" mass="31263">MVFMSHRTRPPSPPPEPVRRVEAGPWAIELLPGAAYSARYVASQSAIGFAYDSQRGLHAIGSDRVLPFDAIPNGLAFVPAGCDVLSESPRGGEYLRVVRTDGVALVGDRAFNNRIDPQATLLALRIRSALLQGSVEEDWEAWAFALAERTTGNETASPPTHGSITGSRMRLLDEFIDAGLDGPLGVPAMAQLLGLSEGYFMRAFKNATGKSPHSYLIDRRLAKARALMQDCAATLTEIAYRCGFNSQAHMATVFKQRLGVSPAQLRKSSRFGECPRLDTLGIDCEKRS</sequence>
<dbReference type="Proteomes" id="UP001049200">
    <property type="component" value="Unassembled WGS sequence"/>
</dbReference>
<dbReference type="EMBL" id="JAHSTU010000005">
    <property type="protein sequence ID" value="MBV4522234.1"/>
    <property type="molecule type" value="Genomic_DNA"/>
</dbReference>
<evidence type="ECO:0000256" key="3">
    <source>
        <dbReference type="ARBA" id="ARBA00023159"/>
    </source>
</evidence>
<evidence type="ECO:0000256" key="4">
    <source>
        <dbReference type="ARBA" id="ARBA00023163"/>
    </source>
</evidence>
<organism evidence="6 7">
    <name type="scientific">Pseudomonas azerbaijanoccidentalis</name>
    <dbReference type="NCBI Taxonomy" id="2842347"/>
    <lineage>
        <taxon>Bacteria</taxon>
        <taxon>Pseudomonadati</taxon>
        <taxon>Pseudomonadota</taxon>
        <taxon>Gammaproteobacteria</taxon>
        <taxon>Pseudomonadales</taxon>
        <taxon>Pseudomonadaceae</taxon>
        <taxon>Pseudomonas</taxon>
    </lineage>
</organism>
<dbReference type="PROSITE" id="PS01124">
    <property type="entry name" value="HTH_ARAC_FAMILY_2"/>
    <property type="match status" value="1"/>
</dbReference>
<reference evidence="6" key="1">
    <citation type="submission" date="2021-06" db="EMBL/GenBank/DDBJ databases">
        <title>Updating the genus Pseudomonas: Description of 43 new species and partition of the Pseudomonas putida group.</title>
        <authorList>
            <person name="Girard L."/>
            <person name="Lood C."/>
            <person name="Vandamme P."/>
            <person name="Rokni-Zadeh H."/>
            <person name="Van Noort V."/>
            <person name="Hofte M."/>
            <person name="Lavigne R."/>
            <person name="De Mot R."/>
        </authorList>
    </citation>
    <scope>NUCLEOTIDE SEQUENCE</scope>
    <source>
        <strain evidence="6">SWRI74</strain>
    </source>
</reference>
<comment type="caution">
    <text evidence="6">The sequence shown here is derived from an EMBL/GenBank/DDBJ whole genome shotgun (WGS) entry which is preliminary data.</text>
</comment>
<accession>A0ABS6QTH6</accession>
<dbReference type="SMART" id="SM00342">
    <property type="entry name" value="HTH_ARAC"/>
    <property type="match status" value="1"/>
</dbReference>
<keyword evidence="3" id="KW-0010">Activator</keyword>
<dbReference type="InterPro" id="IPR018060">
    <property type="entry name" value="HTH_AraC"/>
</dbReference>
<feature type="domain" description="HTH araC/xylS-type" evidence="5">
    <location>
        <begin position="170"/>
        <end position="268"/>
    </location>
</feature>
<evidence type="ECO:0000256" key="1">
    <source>
        <dbReference type="ARBA" id="ARBA00023015"/>
    </source>
</evidence>
<keyword evidence="2" id="KW-0238">DNA-binding</keyword>
<keyword evidence="4" id="KW-0804">Transcription</keyword>